<dbReference type="CDD" id="cd03820">
    <property type="entry name" value="GT4_AmsD-like"/>
    <property type="match status" value="1"/>
</dbReference>
<name>A0ABN3QH03_9ACTN</name>
<dbReference type="RefSeq" id="WP_344547117.1">
    <property type="nucleotide sequence ID" value="NZ_BAAATD010000012.1"/>
</dbReference>
<dbReference type="Pfam" id="PF00534">
    <property type="entry name" value="Glycos_transf_1"/>
    <property type="match status" value="1"/>
</dbReference>
<evidence type="ECO:0000256" key="1">
    <source>
        <dbReference type="ARBA" id="ARBA00022679"/>
    </source>
</evidence>
<dbReference type="Gene3D" id="3.40.50.2000">
    <property type="entry name" value="Glycogen Phosphorylase B"/>
    <property type="match status" value="2"/>
</dbReference>
<accession>A0ABN3QH03</accession>
<evidence type="ECO:0000259" key="3">
    <source>
        <dbReference type="Pfam" id="PF00534"/>
    </source>
</evidence>
<gene>
    <name evidence="4" type="ORF">GCM10010411_73660</name>
</gene>
<feature type="region of interest" description="Disordered" evidence="2">
    <location>
        <begin position="415"/>
        <end position="447"/>
    </location>
</feature>
<organism evidence="4 5">
    <name type="scientific">Actinomadura fulvescens</name>
    <dbReference type="NCBI Taxonomy" id="46160"/>
    <lineage>
        <taxon>Bacteria</taxon>
        <taxon>Bacillati</taxon>
        <taxon>Actinomycetota</taxon>
        <taxon>Actinomycetes</taxon>
        <taxon>Streptosporangiales</taxon>
        <taxon>Thermomonosporaceae</taxon>
        <taxon>Actinomadura</taxon>
    </lineage>
</organism>
<sequence length="447" mass="49925">MAGRSSVRRRAHRTLRRALLLALLPLFRLRRTPPRGRRLRIRVLLQHAYGTGGTIRTVLNLCGHLAEEHDVEIVSVVRSHRDPFFRIPPGVTVTFADDRTEGSPVIARLPSLLTPGGEASLRGMNLWTDLRLLRTLWRGAPDVLIGTRPSLNLLIAALAPRGTITIGQDHMNLPSYRPHLRREIVRSYGRLTALAVLTEKAQNDYEAALAGTSVRITRIPNALPELSPGGPSPRDAKVILAAGRLVRQKGFDLLLRAYEPLAAEHPDWTLRIFGAGHQRDRLRKEIADLGLTGTVELRARTPDLAREMRRSSIYVLSSRFEGMPMVIIEAMSLGLPVVAFDCPTGPAEMITPDHDGLLVPPDDVTALSTALRTLMEDATLRNRLGDEALRSAAAYDPARVAAQWRRLLTDLRENPLHPRPRIRHRRDQPPDRKGAATMTERRSEERQ</sequence>
<feature type="domain" description="Glycosyl transferase family 1" evidence="3">
    <location>
        <begin position="231"/>
        <end position="388"/>
    </location>
</feature>
<evidence type="ECO:0000313" key="5">
    <source>
        <dbReference type="Proteomes" id="UP001501509"/>
    </source>
</evidence>
<dbReference type="Proteomes" id="UP001501509">
    <property type="component" value="Unassembled WGS sequence"/>
</dbReference>
<dbReference type="PANTHER" id="PTHR12526">
    <property type="entry name" value="GLYCOSYLTRANSFERASE"/>
    <property type="match status" value="1"/>
</dbReference>
<dbReference type="SUPFAM" id="SSF53756">
    <property type="entry name" value="UDP-Glycosyltransferase/glycogen phosphorylase"/>
    <property type="match status" value="1"/>
</dbReference>
<feature type="compositionally biased region" description="Basic and acidic residues" evidence="2">
    <location>
        <begin position="427"/>
        <end position="447"/>
    </location>
</feature>
<evidence type="ECO:0000256" key="2">
    <source>
        <dbReference type="SAM" id="MobiDB-lite"/>
    </source>
</evidence>
<keyword evidence="5" id="KW-1185">Reference proteome</keyword>
<dbReference type="PANTHER" id="PTHR12526:SF627">
    <property type="entry name" value="D-RHAMNOSYLTRANSFERASE WBPZ"/>
    <property type="match status" value="1"/>
</dbReference>
<dbReference type="InterPro" id="IPR001296">
    <property type="entry name" value="Glyco_trans_1"/>
</dbReference>
<comment type="caution">
    <text evidence="4">The sequence shown here is derived from an EMBL/GenBank/DDBJ whole genome shotgun (WGS) entry which is preliminary data.</text>
</comment>
<protein>
    <recommendedName>
        <fullName evidence="3">Glycosyl transferase family 1 domain-containing protein</fullName>
    </recommendedName>
</protein>
<keyword evidence="1" id="KW-0808">Transferase</keyword>
<proteinExistence type="predicted"/>
<reference evidence="4 5" key="1">
    <citation type="journal article" date="2019" name="Int. J. Syst. Evol. Microbiol.">
        <title>The Global Catalogue of Microorganisms (GCM) 10K type strain sequencing project: providing services to taxonomists for standard genome sequencing and annotation.</title>
        <authorList>
            <consortium name="The Broad Institute Genomics Platform"/>
            <consortium name="The Broad Institute Genome Sequencing Center for Infectious Disease"/>
            <person name="Wu L."/>
            <person name="Ma J."/>
        </authorList>
    </citation>
    <scope>NUCLEOTIDE SEQUENCE [LARGE SCALE GENOMIC DNA]</scope>
    <source>
        <strain evidence="4 5">JCM 6833</strain>
    </source>
</reference>
<dbReference type="EMBL" id="BAAATD010000012">
    <property type="protein sequence ID" value="GAA2626051.1"/>
    <property type="molecule type" value="Genomic_DNA"/>
</dbReference>
<evidence type="ECO:0000313" key="4">
    <source>
        <dbReference type="EMBL" id="GAA2626051.1"/>
    </source>
</evidence>